<feature type="region of interest" description="Disordered" evidence="1">
    <location>
        <begin position="30"/>
        <end position="86"/>
    </location>
</feature>
<protein>
    <submittedName>
        <fullName evidence="2">Uncharacterized protein</fullName>
    </submittedName>
</protein>
<dbReference type="RefSeq" id="WP_047304795.1">
    <property type="nucleotide sequence ID" value="NZ_CP060201.1"/>
</dbReference>
<proteinExistence type="predicted"/>
<dbReference type="EMBL" id="CP060201">
    <property type="protein sequence ID" value="QNH77201.1"/>
    <property type="molecule type" value="Genomic_DNA"/>
</dbReference>
<evidence type="ECO:0000313" key="3">
    <source>
        <dbReference type="Proteomes" id="UP000515277"/>
    </source>
</evidence>
<reference evidence="3" key="1">
    <citation type="journal article" date="2020" name="Microbiol. Resour. Announc.">
        <title>Complete genome sequences of four natural Pseudomonas isolates that catabolize a wide range of aromatic compounds relevant to lignin valorization.</title>
        <authorList>
            <person name="Hatmaker E.A."/>
            <person name="Presley G."/>
            <person name="Cannon O."/>
            <person name="Guss A.M."/>
            <person name="Elkins J.G."/>
        </authorList>
    </citation>
    <scope>NUCLEOTIDE SEQUENCE [LARGE SCALE GENOMIC DNA]</scope>
    <source>
        <strain evidence="3">H1F5C</strain>
    </source>
</reference>
<sequence>MDRKTQQYLDEIYFWQKARARLLELAAQLREPPPGPLEPALANPAKEPLDDLLHSCGLDALRRGSEQAAPADPGAAGSTPPTDTAD</sequence>
<gene>
    <name evidence="2" type="ORF">GGI48_28805</name>
</gene>
<dbReference type="Proteomes" id="UP000515277">
    <property type="component" value="Chromosome"/>
</dbReference>
<accession>A0A7G8YNF3</accession>
<organism evidence="2 3">
    <name type="scientific">Pseudomonas protegens</name>
    <dbReference type="NCBI Taxonomy" id="380021"/>
    <lineage>
        <taxon>Bacteria</taxon>
        <taxon>Pseudomonadati</taxon>
        <taxon>Pseudomonadota</taxon>
        <taxon>Gammaproteobacteria</taxon>
        <taxon>Pseudomonadales</taxon>
        <taxon>Pseudomonadaceae</taxon>
        <taxon>Pseudomonas</taxon>
    </lineage>
</organism>
<evidence type="ECO:0000256" key="1">
    <source>
        <dbReference type="SAM" id="MobiDB-lite"/>
    </source>
</evidence>
<name>A0A7G8YNF3_9PSED</name>
<evidence type="ECO:0000313" key="2">
    <source>
        <dbReference type="EMBL" id="QNH77201.1"/>
    </source>
</evidence>
<dbReference type="AlphaFoldDB" id="A0A7G8YNF3"/>